<dbReference type="PANTHER" id="PTHR13847:SF150">
    <property type="entry name" value="OXIDOREDUCTASE TDA3-RELATED"/>
    <property type="match status" value="1"/>
</dbReference>
<dbReference type="PANTHER" id="PTHR13847">
    <property type="entry name" value="SARCOSINE DEHYDROGENASE-RELATED"/>
    <property type="match status" value="1"/>
</dbReference>
<feature type="domain" description="FAD dependent oxidoreductase" evidence="1">
    <location>
        <begin position="8"/>
        <end position="395"/>
    </location>
</feature>
<dbReference type="OrthoDB" id="498204at2759"/>
<dbReference type="AlphaFoldDB" id="A0A8H8UIF5"/>
<dbReference type="InterPro" id="IPR006076">
    <property type="entry name" value="FAD-dep_OxRdtase"/>
</dbReference>
<reference evidence="2 3" key="1">
    <citation type="submission" date="2018-05" db="EMBL/GenBank/DDBJ databases">
        <title>Genome sequencing and assembly of the regulated plant pathogen Lachnellula willkommii and related sister species for the development of diagnostic species identification markers.</title>
        <authorList>
            <person name="Giroux E."/>
            <person name="Bilodeau G."/>
        </authorList>
    </citation>
    <scope>NUCLEOTIDE SEQUENCE [LARGE SCALE GENOMIC DNA]</scope>
    <source>
        <strain evidence="2 3">CBS 160.35</strain>
    </source>
</reference>
<dbReference type="Pfam" id="PF01266">
    <property type="entry name" value="DAO"/>
    <property type="match status" value="1"/>
</dbReference>
<dbReference type="GO" id="GO:0005770">
    <property type="term" value="C:late endosome"/>
    <property type="evidence" value="ECO:0007669"/>
    <property type="project" value="TreeGrafter"/>
</dbReference>
<evidence type="ECO:0000313" key="3">
    <source>
        <dbReference type="Proteomes" id="UP000443090"/>
    </source>
</evidence>
<evidence type="ECO:0000259" key="1">
    <source>
        <dbReference type="Pfam" id="PF01266"/>
    </source>
</evidence>
<dbReference type="Proteomes" id="UP000443090">
    <property type="component" value="Unassembled WGS sequence"/>
</dbReference>
<keyword evidence="3" id="KW-1185">Reference proteome</keyword>
<dbReference type="Gene3D" id="3.50.50.60">
    <property type="entry name" value="FAD/NAD(P)-binding domain"/>
    <property type="match status" value="1"/>
</dbReference>
<accession>A0A8H8UIF5</accession>
<evidence type="ECO:0000313" key="2">
    <source>
        <dbReference type="EMBL" id="TVY46479.1"/>
    </source>
</evidence>
<dbReference type="EMBL" id="QGMI01000145">
    <property type="protein sequence ID" value="TVY46479.1"/>
    <property type="molecule type" value="Genomic_DNA"/>
</dbReference>
<dbReference type="GO" id="GO:0005829">
    <property type="term" value="C:cytosol"/>
    <property type="evidence" value="ECO:0007669"/>
    <property type="project" value="GOC"/>
</dbReference>
<sequence>MAAEPRNIVIIGGGIIGCTSAYFLTRHPAFNPSLHSITILEATSIASGASGKAGGLLALWAYPACIVPLSYRLHAELAKEHDGAKRWGYRAVHCGSIDAIGKKLPDGENGGETAEGGQEWQKLPKTHIKQGKTIGAEIPAELDWFDSSSIRSYTEMGTPNTTAQVHPFLFTTSMADLAQAAGAKIVFGAVTEIDYTGHGVKGVVYTDKETKEVKRLDATDVILAAGPWSRKIFPDAPIDALRAHSVVIEADVSPYAVFTEIELPKDFTVPGQGKKRKHGKSVNPEMYARPDGTVYACGMSPFLGEGDERIPLPATSDLVVCDVSSCDDIYAYISSISPTLRAGKVLAKQACYLPLVSSGGGPIIGETGIKGLILASGHTCWGIQNSCATGKLVSEFVFEGAAKSAVIESLDPRNVM</sequence>
<dbReference type="Gene3D" id="3.30.9.10">
    <property type="entry name" value="D-Amino Acid Oxidase, subunit A, domain 2"/>
    <property type="match status" value="1"/>
</dbReference>
<dbReference type="PROSITE" id="PS51257">
    <property type="entry name" value="PROKAR_LIPOPROTEIN"/>
    <property type="match status" value="1"/>
</dbReference>
<dbReference type="SUPFAM" id="SSF51905">
    <property type="entry name" value="FAD/NAD(P)-binding domain"/>
    <property type="match status" value="1"/>
</dbReference>
<proteinExistence type="predicted"/>
<comment type="caution">
    <text evidence="2">The sequence shown here is derived from an EMBL/GenBank/DDBJ whole genome shotgun (WGS) entry which is preliminary data.</text>
</comment>
<name>A0A8H8UIF5_9HELO</name>
<dbReference type="GO" id="GO:0042147">
    <property type="term" value="P:retrograde transport, endosome to Golgi"/>
    <property type="evidence" value="ECO:0007669"/>
    <property type="project" value="TreeGrafter"/>
</dbReference>
<dbReference type="InterPro" id="IPR036188">
    <property type="entry name" value="FAD/NAD-bd_sf"/>
</dbReference>
<organism evidence="2 3">
    <name type="scientific">Lachnellula occidentalis</name>
    <dbReference type="NCBI Taxonomy" id="215460"/>
    <lineage>
        <taxon>Eukaryota</taxon>
        <taxon>Fungi</taxon>
        <taxon>Dikarya</taxon>
        <taxon>Ascomycota</taxon>
        <taxon>Pezizomycotina</taxon>
        <taxon>Leotiomycetes</taxon>
        <taxon>Helotiales</taxon>
        <taxon>Lachnaceae</taxon>
        <taxon>Lachnellula</taxon>
    </lineage>
</organism>
<protein>
    <submittedName>
        <fullName evidence="2">Putative oxidoreductase</fullName>
    </submittedName>
</protein>
<gene>
    <name evidence="2" type="ORF">LOCC1_G003471</name>
</gene>